<dbReference type="Proteomes" id="UP000289193">
    <property type="component" value="Unassembled WGS sequence"/>
</dbReference>
<evidence type="ECO:0000313" key="5">
    <source>
        <dbReference type="Proteomes" id="UP000253850"/>
    </source>
</evidence>
<reference evidence="3 5" key="2">
    <citation type="submission" date="2018-07" db="EMBL/GenBank/DDBJ databases">
        <title>Complete genome of the Arcobacter bivalviorum type strain LMG 26154.</title>
        <authorList>
            <person name="Miller W.G."/>
            <person name="Yee E."/>
            <person name="Bono J.L."/>
        </authorList>
    </citation>
    <scope>NUCLEOTIDE SEQUENCE [LARGE SCALE GENOMIC DNA]</scope>
    <source>
        <strain evidence="3 5">LMG 26154</strain>
    </source>
</reference>
<evidence type="ECO:0000313" key="6">
    <source>
        <dbReference type="Proteomes" id="UP000289193"/>
    </source>
</evidence>
<organism evidence="4 6">
    <name type="scientific">Halarcobacter bivalviorum</name>
    <dbReference type="NCBI Taxonomy" id="663364"/>
    <lineage>
        <taxon>Bacteria</taxon>
        <taxon>Pseudomonadati</taxon>
        <taxon>Campylobacterota</taxon>
        <taxon>Epsilonproteobacteria</taxon>
        <taxon>Campylobacterales</taxon>
        <taxon>Arcobacteraceae</taxon>
        <taxon>Halarcobacter</taxon>
    </lineage>
</organism>
<dbReference type="EMBL" id="PDKM01000001">
    <property type="protein sequence ID" value="RXK11076.1"/>
    <property type="molecule type" value="Genomic_DNA"/>
</dbReference>
<dbReference type="AlphaFoldDB" id="A0AAX2AED5"/>
<dbReference type="KEGG" id="hbv:ABIV_0952"/>
<sequence length="115" mass="12773">MNETIIYPILAIIAFILYKKYTQYKVLKLVPSLLEEGGQIIDVRTKGEFTQGSKEGSINIPLDSLKAKMNELDNTKPIIVCCASGSRSALARRLLITNGFENVHNAGVWSSLLKF</sequence>
<dbReference type="PANTHER" id="PTHR43031:SF1">
    <property type="entry name" value="PYRIDINE NUCLEOTIDE-DISULPHIDE OXIDOREDUCTASE"/>
    <property type="match status" value="1"/>
</dbReference>
<evidence type="ECO:0000313" key="4">
    <source>
        <dbReference type="EMBL" id="RXK11076.1"/>
    </source>
</evidence>
<protein>
    <submittedName>
        <fullName evidence="3">Rhodanese-like domain-containing protein</fullName>
    </submittedName>
</protein>
<dbReference type="EMBL" id="CP031217">
    <property type="protein sequence ID" value="AXH11959.1"/>
    <property type="molecule type" value="Genomic_DNA"/>
</dbReference>
<dbReference type="Proteomes" id="UP000253850">
    <property type="component" value="Chromosome"/>
</dbReference>
<proteinExistence type="predicted"/>
<dbReference type="InterPro" id="IPR036873">
    <property type="entry name" value="Rhodanese-like_dom_sf"/>
</dbReference>
<dbReference type="SMART" id="SM00450">
    <property type="entry name" value="RHOD"/>
    <property type="match status" value="1"/>
</dbReference>
<dbReference type="RefSeq" id="WP_114838812.1">
    <property type="nucleotide sequence ID" value="NZ_CP031217.1"/>
</dbReference>
<dbReference type="Gene3D" id="3.40.250.10">
    <property type="entry name" value="Rhodanese-like domain"/>
    <property type="match status" value="1"/>
</dbReference>
<evidence type="ECO:0000259" key="2">
    <source>
        <dbReference type="PROSITE" id="PS50206"/>
    </source>
</evidence>
<keyword evidence="1" id="KW-0812">Transmembrane</keyword>
<reference evidence="4 6" key="1">
    <citation type="submission" date="2017-10" db="EMBL/GenBank/DDBJ databases">
        <title>Genomics of the genus Arcobacter.</title>
        <authorList>
            <person name="Perez-Cataluna A."/>
            <person name="Figueras M.J."/>
        </authorList>
    </citation>
    <scope>NUCLEOTIDE SEQUENCE [LARGE SCALE GENOMIC DNA]</scope>
    <source>
        <strain evidence="4 6">CECT 7835</strain>
    </source>
</reference>
<evidence type="ECO:0000256" key="1">
    <source>
        <dbReference type="SAM" id="Phobius"/>
    </source>
</evidence>
<accession>A0AAX2AED5</accession>
<dbReference type="InterPro" id="IPR001763">
    <property type="entry name" value="Rhodanese-like_dom"/>
</dbReference>
<dbReference type="InterPro" id="IPR050229">
    <property type="entry name" value="GlpE_sulfurtransferase"/>
</dbReference>
<gene>
    <name evidence="3" type="ORF">ABIV_0952</name>
    <name evidence="4" type="ORF">CRV05_01535</name>
</gene>
<dbReference type="PANTHER" id="PTHR43031">
    <property type="entry name" value="FAD-DEPENDENT OXIDOREDUCTASE"/>
    <property type="match status" value="1"/>
</dbReference>
<dbReference type="PROSITE" id="PS50206">
    <property type="entry name" value="RHODANESE_3"/>
    <property type="match status" value="1"/>
</dbReference>
<dbReference type="Pfam" id="PF00581">
    <property type="entry name" value="Rhodanese"/>
    <property type="match status" value="1"/>
</dbReference>
<keyword evidence="6" id="KW-1185">Reference proteome</keyword>
<keyword evidence="1" id="KW-0472">Membrane</keyword>
<name>A0AAX2AED5_9BACT</name>
<dbReference type="SUPFAM" id="SSF52821">
    <property type="entry name" value="Rhodanese/Cell cycle control phosphatase"/>
    <property type="match status" value="1"/>
</dbReference>
<feature type="domain" description="Rhodanese" evidence="2">
    <location>
        <begin position="34"/>
        <end position="105"/>
    </location>
</feature>
<keyword evidence="1" id="KW-1133">Transmembrane helix</keyword>
<feature type="transmembrane region" description="Helical" evidence="1">
    <location>
        <begin position="6"/>
        <end position="22"/>
    </location>
</feature>
<evidence type="ECO:0000313" key="3">
    <source>
        <dbReference type="EMBL" id="AXH11959.1"/>
    </source>
</evidence>